<dbReference type="Gene3D" id="3.40.720.10">
    <property type="entry name" value="Alkaline Phosphatase, subunit A"/>
    <property type="match status" value="2"/>
</dbReference>
<dbReference type="InterPro" id="IPR017850">
    <property type="entry name" value="Alkaline_phosphatase_core_sf"/>
</dbReference>
<evidence type="ECO:0000313" key="1">
    <source>
        <dbReference type="EMBL" id="MCM8748717.1"/>
    </source>
</evidence>
<accession>A0AA41WBI7</accession>
<reference evidence="1" key="1">
    <citation type="submission" date="2022-06" db="EMBL/GenBank/DDBJ databases">
        <title>CFH 74404 Thermomicrobiaceae sp.</title>
        <authorList>
            <person name="Ming H."/>
            <person name="Li W.-J."/>
            <person name="Zhao Z."/>
        </authorList>
    </citation>
    <scope>NUCLEOTIDE SEQUENCE</scope>
    <source>
        <strain evidence="1">CFH 74404</strain>
    </source>
</reference>
<dbReference type="InterPro" id="IPR002591">
    <property type="entry name" value="Phosphodiest/P_Trfase"/>
</dbReference>
<evidence type="ECO:0000313" key="2">
    <source>
        <dbReference type="Proteomes" id="UP001165306"/>
    </source>
</evidence>
<dbReference type="PANTHER" id="PTHR10151">
    <property type="entry name" value="ECTONUCLEOTIDE PYROPHOSPHATASE/PHOSPHODIESTERASE"/>
    <property type="match status" value="1"/>
</dbReference>
<comment type="caution">
    <text evidence="1">The sequence shown here is derived from an EMBL/GenBank/DDBJ whole genome shotgun (WGS) entry which is preliminary data.</text>
</comment>
<dbReference type="Pfam" id="PF01663">
    <property type="entry name" value="Phosphodiest"/>
    <property type="match status" value="1"/>
</dbReference>
<dbReference type="AlphaFoldDB" id="A0AA41WBI7"/>
<name>A0AA41WBI7_9BACT</name>
<proteinExistence type="predicted"/>
<dbReference type="EMBL" id="JAMSLR010000003">
    <property type="protein sequence ID" value="MCM8748717.1"/>
    <property type="molecule type" value="Genomic_DNA"/>
</dbReference>
<protein>
    <submittedName>
        <fullName evidence="1">Alkaline phosphatase family protein</fullName>
    </submittedName>
</protein>
<dbReference type="SUPFAM" id="SSF53649">
    <property type="entry name" value="Alkaline phosphatase-like"/>
    <property type="match status" value="1"/>
</dbReference>
<dbReference type="RefSeq" id="WP_284056497.1">
    <property type="nucleotide sequence ID" value="NZ_JAMSLR010000003.1"/>
</dbReference>
<dbReference type="PANTHER" id="PTHR10151:SF120">
    <property type="entry name" value="BIS(5'-ADENOSYL)-TRIPHOSPHATASE"/>
    <property type="match status" value="1"/>
</dbReference>
<dbReference type="Proteomes" id="UP001165306">
    <property type="component" value="Unassembled WGS sequence"/>
</dbReference>
<gene>
    <name evidence="1" type="ORF">NET02_06125</name>
</gene>
<sequence>MQRVQRVLIVTLDGLRPDFVTPEQMPFLTSLVAHGTRLLDYHAAYPPHTRVQVTTLATGVYPGVHGIVANVMLVPGASSDHIVDTSDYQHLASLDAATGGRAVLVPTLSELLALEDRRLAIAASSSPGSTILWTRTHPYRVVNPRTTYGLPDLVALREKLGEPPDPAGPQMALAEYVVRAALGLFLEDPEVAVTVLWINEPDASLHRYGLGAPEVIATLRELDLLIRRLIESLDGRGLLDDTMVVLLSDHGHSTPRTGRSLAEGLRQAPLAVQQVAASLVPSSDFLFLRPGARRPRASELRPLVEWLYQQPWTGVVFAPPDDAQELPGALPLDAVWGDRLCREVEERLPVLAVSPTWSDEPNAHGLPGTVFALTEQVATRSTHGAASPWDLHAFALFFGKGIQSGVESTLPAGAVDIVPTVLTALGLPVPEDVQGRVLREIFGKPVELPPKHCRELVRPRDRGSERIPVVVRERLGTTTYLHLAAPDDAV</sequence>
<keyword evidence="2" id="KW-1185">Reference proteome</keyword>
<dbReference type="GO" id="GO:0016787">
    <property type="term" value="F:hydrolase activity"/>
    <property type="evidence" value="ECO:0007669"/>
    <property type="project" value="UniProtKB-ARBA"/>
</dbReference>
<organism evidence="1 2">
    <name type="scientific">Thermalbibacter longus</name>
    <dbReference type="NCBI Taxonomy" id="2951981"/>
    <lineage>
        <taxon>Bacteria</taxon>
        <taxon>Pseudomonadati</taxon>
        <taxon>Thermomicrobiota</taxon>
        <taxon>Thermomicrobia</taxon>
        <taxon>Thermomicrobiales</taxon>
        <taxon>Thermomicrobiaceae</taxon>
        <taxon>Thermalbibacter</taxon>
    </lineage>
</organism>